<dbReference type="OrthoDB" id="8300170at2759"/>
<dbReference type="CDD" id="cd05799">
    <property type="entry name" value="PGM2"/>
    <property type="match status" value="1"/>
</dbReference>
<dbReference type="InterPro" id="IPR016055">
    <property type="entry name" value="A-D-PHexomutase_a/b/a-I/II/III"/>
</dbReference>
<dbReference type="Pfam" id="PF02880">
    <property type="entry name" value="PGM_PMM_III"/>
    <property type="match status" value="1"/>
</dbReference>
<dbReference type="RefSeq" id="XP_011310788.1">
    <property type="nucleotide sequence ID" value="XM_011312486.1"/>
</dbReference>
<name>A0A0C9RME0_9HYME</name>
<dbReference type="Proteomes" id="UP000694866">
    <property type="component" value="Unplaced"/>
</dbReference>
<keyword evidence="7" id="KW-0479">Metal-binding</keyword>
<dbReference type="SUPFAM" id="SSF53738">
    <property type="entry name" value="Phosphoglucomutase, first 3 domains"/>
    <property type="match status" value="3"/>
</dbReference>
<reference evidence="14" key="1">
    <citation type="submission" date="2015-01" db="EMBL/GenBank/DDBJ databases">
        <title>Transcriptome Assembly of Fopius arisanus.</title>
        <authorList>
            <person name="Geib S."/>
        </authorList>
    </citation>
    <scope>NUCLEOTIDE SEQUENCE</scope>
</reference>
<dbReference type="FunFam" id="3.40.120.10:FF:000035">
    <property type="entry name" value="Pgm3p"/>
    <property type="match status" value="1"/>
</dbReference>
<dbReference type="GO" id="GO:0008973">
    <property type="term" value="F:phosphopentomutase activity"/>
    <property type="evidence" value="ECO:0007669"/>
    <property type="project" value="TreeGrafter"/>
</dbReference>
<keyword evidence="8" id="KW-0460">Magnesium</keyword>
<dbReference type="InterPro" id="IPR005841">
    <property type="entry name" value="Alpha-D-phosphohexomutase_SF"/>
</dbReference>
<dbReference type="GO" id="GO:0005634">
    <property type="term" value="C:nucleus"/>
    <property type="evidence" value="ECO:0007669"/>
    <property type="project" value="TreeGrafter"/>
</dbReference>
<keyword evidence="4" id="KW-0963">Cytoplasm</keyword>
<reference evidence="16 17" key="2">
    <citation type="submission" date="2025-04" db="UniProtKB">
        <authorList>
            <consortium name="RefSeq"/>
        </authorList>
    </citation>
    <scope>IDENTIFICATION</scope>
    <source>
        <strain evidence="16 17">USDA-PBARC FA_bdor</strain>
        <tissue evidence="16 17">Whole organism</tissue>
    </source>
</reference>
<evidence type="ECO:0000259" key="11">
    <source>
        <dbReference type="Pfam" id="PF02878"/>
    </source>
</evidence>
<comment type="similarity">
    <text evidence="3">Belongs to the phosphohexose mutase family.</text>
</comment>
<evidence type="ECO:0000256" key="6">
    <source>
        <dbReference type="ARBA" id="ARBA00022553"/>
    </source>
</evidence>
<accession>A0A9R1TJK6</accession>
<dbReference type="GeneID" id="105271131"/>
<evidence type="ECO:0000256" key="8">
    <source>
        <dbReference type="ARBA" id="ARBA00022842"/>
    </source>
</evidence>
<dbReference type="RefSeq" id="XP_011310789.1">
    <property type="nucleotide sequence ID" value="XM_011312487.1"/>
</dbReference>
<comment type="subcellular location">
    <subcellularLocation>
        <location evidence="2">Cytoplasm</location>
    </subcellularLocation>
</comment>
<dbReference type="Gene3D" id="3.40.120.10">
    <property type="entry name" value="Alpha-D-Glucose-1,6-Bisphosphate, subunit A, domain 3"/>
    <property type="match status" value="3"/>
</dbReference>
<dbReference type="PROSITE" id="PS00710">
    <property type="entry name" value="PGM_PMM"/>
    <property type="match status" value="1"/>
</dbReference>
<accession>A0A9R1THS6</accession>
<dbReference type="RefSeq" id="XP_011310787.1">
    <property type="nucleotide sequence ID" value="XM_011312485.1"/>
</dbReference>
<dbReference type="InterPro" id="IPR036900">
    <property type="entry name" value="A-D-PHexomutase_C_sf"/>
</dbReference>
<evidence type="ECO:0000313" key="15">
    <source>
        <dbReference type="Proteomes" id="UP000694866"/>
    </source>
</evidence>
<dbReference type="PANTHER" id="PTHR45745:SF1">
    <property type="entry name" value="PHOSPHOGLUCOMUTASE 2B-RELATED"/>
    <property type="match status" value="1"/>
</dbReference>
<dbReference type="GO" id="GO:0006006">
    <property type="term" value="P:glucose metabolic process"/>
    <property type="evidence" value="ECO:0007669"/>
    <property type="project" value="UniProtKB-KW"/>
</dbReference>
<proteinExistence type="inferred from homology"/>
<feature type="domain" description="Alpha-D-phosphohexomutase alpha/beta/alpha" evidence="13">
    <location>
        <begin position="337"/>
        <end position="462"/>
    </location>
</feature>
<evidence type="ECO:0000256" key="2">
    <source>
        <dbReference type="ARBA" id="ARBA00004496"/>
    </source>
</evidence>
<dbReference type="InterPro" id="IPR016066">
    <property type="entry name" value="A-D-PHexomutase_CS"/>
</dbReference>
<keyword evidence="15" id="KW-1185">Reference proteome</keyword>
<evidence type="ECO:0000256" key="9">
    <source>
        <dbReference type="ARBA" id="ARBA00023235"/>
    </source>
</evidence>
<dbReference type="PANTHER" id="PTHR45745">
    <property type="entry name" value="PHOSPHOMANNOMUTASE 45A"/>
    <property type="match status" value="1"/>
</dbReference>
<feature type="domain" description="Alpha-D-phosphohexomutase alpha/beta/alpha" evidence="11">
    <location>
        <begin position="54"/>
        <end position="191"/>
    </location>
</feature>
<keyword evidence="10" id="KW-0119">Carbohydrate metabolism</keyword>
<dbReference type="PRINTS" id="PR00509">
    <property type="entry name" value="PGMPMM"/>
</dbReference>
<evidence type="ECO:0000256" key="5">
    <source>
        <dbReference type="ARBA" id="ARBA00022526"/>
    </source>
</evidence>
<dbReference type="Pfam" id="PF02878">
    <property type="entry name" value="PGM_PMM_I"/>
    <property type="match status" value="1"/>
</dbReference>
<sequence length="608" mass="68268">MTTRTRVVTGNDPLDGKINEYLGWYKDLKPEDEIHEIIKSKDVTKLSELFLKRLEFGTAGLRGRMGPGYSRMNDLVIIQTGQGLLQYLINSVEGFKEKGVVIGYDGRYNSSRFAELTATIFINSGIKVYMYSKVCPTPFVPFAVMKYKCAAGIMITASHNPKEDNGYKVYWENSAQIIPPHDKGIQKAILDNLEPSLTSWDVSVLNAAGNLCKDPLAEVLEDYCRIIKRNTVYPEINKSTILKFTYTAMHGVGFEYMKEAFRFANFKPFVIVEEQRDPDPEFPTVKFPNPEEGKSALDLSIKTADTNNSSIVLANDPDADRLGCAIKNKDGEWRILNGNEMGALLAWWMLHVHRVINPDADPADAYMLASTVSSKILASMAKKEGFQFEETLTGFKWMGNRCVKLLEEKKYILFAYEEAIGFMCGPSVLDKDGISAGIRLAEMAAYLETMGLTLLDKLEDIYKVYGHHISENSYWICHNQETIKKIFERLRNFAGQPNTYPMSIAGGKYSIIAVRDLTTGYDSTKPDKKAVLPISKSSQMITFTFDNGLVSTLRTSGTEPKIKYYTELCASPEQQNIDILKSNLAEMVSAIVSEFLLPEENSLIPRSS</sequence>
<dbReference type="AlphaFoldDB" id="A0A0C9RME0"/>
<feature type="domain" description="Alpha-D-phosphohexomutase alpha/beta/alpha" evidence="12">
    <location>
        <begin position="222"/>
        <end position="328"/>
    </location>
</feature>
<dbReference type="InterPro" id="IPR005846">
    <property type="entry name" value="A-D-PHexomutase_a/b/a-III"/>
</dbReference>
<evidence type="ECO:0000313" key="17">
    <source>
        <dbReference type="RefSeq" id="XP_011310788.1"/>
    </source>
</evidence>
<evidence type="ECO:0000313" key="18">
    <source>
        <dbReference type="RefSeq" id="XP_011310789.1"/>
    </source>
</evidence>
<evidence type="ECO:0000259" key="13">
    <source>
        <dbReference type="Pfam" id="PF02880"/>
    </source>
</evidence>
<evidence type="ECO:0000256" key="3">
    <source>
        <dbReference type="ARBA" id="ARBA00010231"/>
    </source>
</evidence>
<evidence type="ECO:0000256" key="7">
    <source>
        <dbReference type="ARBA" id="ARBA00022723"/>
    </source>
</evidence>
<organism evidence="14">
    <name type="scientific">Fopius arisanus</name>
    <dbReference type="NCBI Taxonomy" id="64838"/>
    <lineage>
        <taxon>Eukaryota</taxon>
        <taxon>Metazoa</taxon>
        <taxon>Ecdysozoa</taxon>
        <taxon>Arthropoda</taxon>
        <taxon>Hexapoda</taxon>
        <taxon>Insecta</taxon>
        <taxon>Pterygota</taxon>
        <taxon>Neoptera</taxon>
        <taxon>Endopterygota</taxon>
        <taxon>Hymenoptera</taxon>
        <taxon>Apocrita</taxon>
        <taxon>Ichneumonoidea</taxon>
        <taxon>Braconidae</taxon>
        <taxon>Opiinae</taxon>
        <taxon>Fopius</taxon>
    </lineage>
</organism>
<dbReference type="InterPro" id="IPR005845">
    <property type="entry name" value="A-D-PHexomutase_a/b/a-II"/>
</dbReference>
<accession>A0A9R1TL15</accession>
<keyword evidence="6" id="KW-0597">Phosphoprotein</keyword>
<dbReference type="InterPro" id="IPR005844">
    <property type="entry name" value="A-D-PHexomutase_a/b/a-I"/>
</dbReference>
<dbReference type="GO" id="GO:0006166">
    <property type="term" value="P:purine ribonucleoside salvage"/>
    <property type="evidence" value="ECO:0007669"/>
    <property type="project" value="TreeGrafter"/>
</dbReference>
<evidence type="ECO:0000313" key="16">
    <source>
        <dbReference type="RefSeq" id="XP_011310787.1"/>
    </source>
</evidence>
<keyword evidence="9" id="KW-0413">Isomerase</keyword>
<dbReference type="KEGG" id="fas:105271131"/>
<evidence type="ECO:0000256" key="4">
    <source>
        <dbReference type="ARBA" id="ARBA00022490"/>
    </source>
</evidence>
<comment type="cofactor">
    <cofactor evidence="1">
        <name>Mg(2+)</name>
        <dbReference type="ChEBI" id="CHEBI:18420"/>
    </cofactor>
</comment>
<dbReference type="GO" id="GO:0005737">
    <property type="term" value="C:cytoplasm"/>
    <property type="evidence" value="ECO:0007669"/>
    <property type="project" value="UniProtKB-SubCell"/>
</dbReference>
<evidence type="ECO:0000256" key="1">
    <source>
        <dbReference type="ARBA" id="ARBA00001946"/>
    </source>
</evidence>
<dbReference type="CTD" id="35923"/>
<gene>
    <name evidence="14" type="primary">PGM2</name>
    <name evidence="16 17 18" type="synonym">Pgm2a</name>
    <name evidence="14" type="ORF">g.35561</name>
</gene>
<dbReference type="SUPFAM" id="SSF55957">
    <property type="entry name" value="Phosphoglucomutase, C-terminal domain"/>
    <property type="match status" value="1"/>
</dbReference>
<evidence type="ECO:0000259" key="12">
    <source>
        <dbReference type="Pfam" id="PF02879"/>
    </source>
</evidence>
<dbReference type="GO" id="GO:0000287">
    <property type="term" value="F:magnesium ion binding"/>
    <property type="evidence" value="ECO:0007669"/>
    <property type="project" value="InterPro"/>
</dbReference>
<evidence type="ECO:0000313" key="14">
    <source>
        <dbReference type="EMBL" id="JAG84334.1"/>
    </source>
</evidence>
<dbReference type="EMBL" id="GBYB01014567">
    <property type="protein sequence ID" value="JAG84334.1"/>
    <property type="molecule type" value="Transcribed_RNA"/>
</dbReference>
<dbReference type="Pfam" id="PF02879">
    <property type="entry name" value="PGM_PMM_II"/>
    <property type="match status" value="1"/>
</dbReference>
<protein>
    <submittedName>
        <fullName evidence="14">PGM2 protein</fullName>
    </submittedName>
    <submittedName>
        <fullName evidence="16 17">Phosphoglucomutase-2</fullName>
    </submittedName>
</protein>
<accession>A0A0C9RME0</accession>
<keyword evidence="5" id="KW-0313">Glucose metabolism</keyword>
<dbReference type="FunFam" id="3.40.120.10:FF:000017">
    <property type="entry name" value="glucose 1,6-bisphosphate synthase"/>
    <property type="match status" value="1"/>
</dbReference>
<evidence type="ECO:0000256" key="10">
    <source>
        <dbReference type="ARBA" id="ARBA00023277"/>
    </source>
</evidence>